<feature type="transmembrane region" description="Helical" evidence="6">
    <location>
        <begin position="20"/>
        <end position="46"/>
    </location>
</feature>
<dbReference type="EMBL" id="JYIU01000046">
    <property type="protein sequence ID" value="KJL18133.1"/>
    <property type="molecule type" value="Genomic_DNA"/>
</dbReference>
<keyword evidence="3 6" id="KW-0812">Transmembrane</keyword>
<feature type="transmembrane region" description="Helical" evidence="6">
    <location>
        <begin position="389"/>
        <end position="408"/>
    </location>
</feature>
<dbReference type="PANTHER" id="PTHR30250">
    <property type="entry name" value="PST FAMILY PREDICTED COLANIC ACID TRANSPORTER"/>
    <property type="match status" value="1"/>
</dbReference>
<evidence type="ECO:0000256" key="6">
    <source>
        <dbReference type="SAM" id="Phobius"/>
    </source>
</evidence>
<accession>A0A0F0KB75</accession>
<dbReference type="PANTHER" id="PTHR30250:SF11">
    <property type="entry name" value="O-ANTIGEN TRANSPORTER-RELATED"/>
    <property type="match status" value="1"/>
</dbReference>
<feature type="transmembrane region" description="Helical" evidence="6">
    <location>
        <begin position="328"/>
        <end position="346"/>
    </location>
</feature>
<dbReference type="GO" id="GO:0005886">
    <property type="term" value="C:plasma membrane"/>
    <property type="evidence" value="ECO:0007669"/>
    <property type="project" value="UniProtKB-SubCell"/>
</dbReference>
<dbReference type="AlphaFoldDB" id="A0A0F0KB75"/>
<comment type="subcellular location">
    <subcellularLocation>
        <location evidence="1">Cell membrane</location>
        <topology evidence="1">Multi-pass membrane protein</topology>
    </subcellularLocation>
</comment>
<proteinExistence type="predicted"/>
<feature type="transmembrane region" description="Helical" evidence="6">
    <location>
        <begin position="154"/>
        <end position="176"/>
    </location>
</feature>
<evidence type="ECO:0000256" key="4">
    <source>
        <dbReference type="ARBA" id="ARBA00022989"/>
    </source>
</evidence>
<evidence type="ECO:0000256" key="2">
    <source>
        <dbReference type="ARBA" id="ARBA00022475"/>
    </source>
</evidence>
<reference evidence="7 8" key="1">
    <citation type="submission" date="2015-02" db="EMBL/GenBank/DDBJ databases">
        <title>Draft genome sequences of ten Microbacterium spp. with emphasis on heavy metal contaminated environments.</title>
        <authorList>
            <person name="Corretto E."/>
        </authorList>
    </citation>
    <scope>NUCLEOTIDE SEQUENCE [LARGE SCALE GENOMIC DNA]</scope>
    <source>
        <strain evidence="7 8">DSM 12966</strain>
    </source>
</reference>
<feature type="transmembrane region" description="Helical" evidence="6">
    <location>
        <begin position="58"/>
        <end position="78"/>
    </location>
</feature>
<comment type="caution">
    <text evidence="7">The sequence shown here is derived from an EMBL/GenBank/DDBJ whole genome shotgun (WGS) entry which is preliminary data.</text>
</comment>
<dbReference type="Proteomes" id="UP000033572">
    <property type="component" value="Unassembled WGS sequence"/>
</dbReference>
<dbReference type="GeneID" id="94443937"/>
<dbReference type="InterPro" id="IPR050833">
    <property type="entry name" value="Poly_Biosynth_Transport"/>
</dbReference>
<evidence type="ECO:0000256" key="3">
    <source>
        <dbReference type="ARBA" id="ARBA00022692"/>
    </source>
</evidence>
<keyword evidence="4 6" id="KW-1133">Transmembrane helix</keyword>
<dbReference type="InterPro" id="IPR002797">
    <property type="entry name" value="Polysacc_synth"/>
</dbReference>
<evidence type="ECO:0000256" key="5">
    <source>
        <dbReference type="ARBA" id="ARBA00023136"/>
    </source>
</evidence>
<sequence>MNDGPTSHRGRARKAIGHELVRRSFLFSLSIILSTLVGVASIPVLIGQLGDTTWARLAVLQSIAQFFAVIVGFGWGATGPSTVASLPPTERKAFFATSLLARLLILVPVLGAGTFIAAFIVHDDPIIAALVSLTAVAPAAAAGWYFIGTNRPVALFLFDALPAILGQGAALVGVLLAPSLLTYASCTATFAVLGLLASCVFVATRSADGQWRVDRSQTLRGLLSDQVPGFTATFTTSLLTTLPIVIVKLIVPATALPLFVLADRLSRYAGLVLAPILQAVQSWVPEAGREHIRSRGRIAMLVACAIGVVGAIGMITCAPWVAPLLSQGAITIPILIAVVMGLGFAGEAISQVTGLAVLVTLGRSRELALSAGVATGAALLGVLGGTLLLGVPGALIALALTSIGLAVYRSRTALRGLAAESA</sequence>
<gene>
    <name evidence="7" type="ORF">RN50_03240</name>
</gene>
<dbReference type="Pfam" id="PF01943">
    <property type="entry name" value="Polysacc_synt"/>
    <property type="match status" value="1"/>
</dbReference>
<organism evidence="7 8">
    <name type="scientific">Microbacterium foliorum</name>
    <dbReference type="NCBI Taxonomy" id="104336"/>
    <lineage>
        <taxon>Bacteria</taxon>
        <taxon>Bacillati</taxon>
        <taxon>Actinomycetota</taxon>
        <taxon>Actinomycetes</taxon>
        <taxon>Micrococcales</taxon>
        <taxon>Microbacteriaceae</taxon>
        <taxon>Microbacterium</taxon>
    </lineage>
</organism>
<evidence type="ECO:0000313" key="7">
    <source>
        <dbReference type="EMBL" id="KJL18133.1"/>
    </source>
</evidence>
<name>A0A0F0KB75_9MICO</name>
<keyword evidence="2" id="KW-1003">Cell membrane</keyword>
<dbReference type="KEGG" id="mfol:DXT68_06010"/>
<dbReference type="RefSeq" id="WP_045255476.1">
    <property type="nucleotide sequence ID" value="NZ_CP031425.1"/>
</dbReference>
<protein>
    <submittedName>
        <fullName evidence="7">Polysaccharide biosynthesis protein</fullName>
    </submittedName>
</protein>
<dbReference type="PATRIC" id="fig|104336.4.peg.3281"/>
<feature type="transmembrane region" description="Helical" evidence="6">
    <location>
        <begin position="99"/>
        <end position="120"/>
    </location>
</feature>
<feature type="transmembrane region" description="Helical" evidence="6">
    <location>
        <begin position="298"/>
        <end position="322"/>
    </location>
</feature>
<feature type="transmembrane region" description="Helical" evidence="6">
    <location>
        <begin position="367"/>
        <end position="383"/>
    </location>
</feature>
<keyword evidence="5 6" id="KW-0472">Membrane</keyword>
<evidence type="ECO:0000256" key="1">
    <source>
        <dbReference type="ARBA" id="ARBA00004651"/>
    </source>
</evidence>
<feature type="transmembrane region" description="Helical" evidence="6">
    <location>
        <begin position="126"/>
        <end position="147"/>
    </location>
</feature>
<keyword evidence="8" id="KW-1185">Reference proteome</keyword>
<evidence type="ECO:0000313" key="8">
    <source>
        <dbReference type="Proteomes" id="UP000033572"/>
    </source>
</evidence>
<feature type="transmembrane region" description="Helical" evidence="6">
    <location>
        <begin position="182"/>
        <end position="203"/>
    </location>
</feature>